<sequence>MRRPSPTTLATSTAVVATAVVGTAGTDVTSRWYRELDKPPWQPPGPVFGIAWSGLYVLLATAGARALGSAGPRERRSYGRAYAANLVLNAGWTWAFFRLRRPPLATAEALVLAASTADLARRSGRLDPAAGRLLVPYAAWTAFAAALSAEIARRARG</sequence>
<dbReference type="InterPro" id="IPR004307">
    <property type="entry name" value="TspO_MBR"/>
</dbReference>
<evidence type="ECO:0000256" key="4">
    <source>
        <dbReference type="ARBA" id="ARBA00022989"/>
    </source>
</evidence>
<comment type="caution">
    <text evidence="7">The sequence shown here is derived from an EMBL/GenBank/DDBJ whole genome shotgun (WGS) entry which is preliminary data.</text>
</comment>
<accession>A0ABV3XEZ6</accession>
<name>A0ABV3XEZ6_9ACTN</name>
<dbReference type="PANTHER" id="PTHR10057">
    <property type="entry name" value="PERIPHERAL-TYPE BENZODIAZEPINE RECEPTOR"/>
    <property type="match status" value="1"/>
</dbReference>
<keyword evidence="8" id="KW-1185">Reference proteome</keyword>
<dbReference type="EMBL" id="JBFNXQ010000034">
    <property type="protein sequence ID" value="MEX5719155.1"/>
    <property type="molecule type" value="Genomic_DNA"/>
</dbReference>
<feature type="transmembrane region" description="Helical" evidence="6">
    <location>
        <begin position="47"/>
        <end position="67"/>
    </location>
</feature>
<dbReference type="PANTHER" id="PTHR10057:SF0">
    <property type="entry name" value="TRANSLOCATOR PROTEIN"/>
    <property type="match status" value="1"/>
</dbReference>
<proteinExistence type="inferred from homology"/>
<keyword evidence="5 6" id="KW-0472">Membrane</keyword>
<evidence type="ECO:0000256" key="6">
    <source>
        <dbReference type="SAM" id="Phobius"/>
    </source>
</evidence>
<evidence type="ECO:0000313" key="7">
    <source>
        <dbReference type="EMBL" id="MEX5719155.1"/>
    </source>
</evidence>
<organism evidence="7 8">
    <name type="scientific">Geodermatophilus maliterrae</name>
    <dbReference type="NCBI Taxonomy" id="3162531"/>
    <lineage>
        <taxon>Bacteria</taxon>
        <taxon>Bacillati</taxon>
        <taxon>Actinomycetota</taxon>
        <taxon>Actinomycetes</taxon>
        <taxon>Geodermatophilales</taxon>
        <taxon>Geodermatophilaceae</taxon>
        <taxon>Geodermatophilus</taxon>
    </lineage>
</organism>
<keyword evidence="4 6" id="KW-1133">Transmembrane helix</keyword>
<comment type="similarity">
    <text evidence="2">Belongs to the TspO/BZRP family.</text>
</comment>
<dbReference type="Proteomes" id="UP001560045">
    <property type="component" value="Unassembled WGS sequence"/>
</dbReference>
<evidence type="ECO:0000313" key="8">
    <source>
        <dbReference type="Proteomes" id="UP001560045"/>
    </source>
</evidence>
<protein>
    <submittedName>
        <fullName evidence="7">TspO/MBR family protein</fullName>
    </submittedName>
</protein>
<dbReference type="InterPro" id="IPR038330">
    <property type="entry name" value="TspO/MBR-related_sf"/>
</dbReference>
<gene>
    <name evidence="7" type="ORF">ABQ292_12370</name>
</gene>
<evidence type="ECO:0000256" key="2">
    <source>
        <dbReference type="ARBA" id="ARBA00007524"/>
    </source>
</evidence>
<dbReference type="Pfam" id="PF03073">
    <property type="entry name" value="TspO_MBR"/>
    <property type="match status" value="1"/>
</dbReference>
<dbReference type="PIRSF" id="PIRSF005859">
    <property type="entry name" value="PBR"/>
    <property type="match status" value="1"/>
</dbReference>
<evidence type="ECO:0000256" key="5">
    <source>
        <dbReference type="ARBA" id="ARBA00023136"/>
    </source>
</evidence>
<dbReference type="Gene3D" id="1.20.1260.100">
    <property type="entry name" value="TspO/MBR protein"/>
    <property type="match status" value="1"/>
</dbReference>
<dbReference type="CDD" id="cd15904">
    <property type="entry name" value="TSPO_MBR"/>
    <property type="match status" value="1"/>
</dbReference>
<evidence type="ECO:0000256" key="1">
    <source>
        <dbReference type="ARBA" id="ARBA00004141"/>
    </source>
</evidence>
<keyword evidence="3 6" id="KW-0812">Transmembrane</keyword>
<reference evidence="7 8" key="1">
    <citation type="submission" date="2024-06" db="EMBL/GenBank/DDBJ databases">
        <title>Draft genome sequence of Geodermatophilus badlandi, a novel member of the Geodermatophilaceae isolated from badland sedimentary rocks in the Red desert, Wyoming, USA.</title>
        <authorList>
            <person name="Ben Tekaya S."/>
            <person name="Nouioui I."/>
            <person name="Flores G.M."/>
            <person name="Shaal M.N."/>
            <person name="Bredoire F."/>
            <person name="Basile F."/>
            <person name="Van Diepen L."/>
            <person name="Ward N.L."/>
        </authorList>
    </citation>
    <scope>NUCLEOTIDE SEQUENCE [LARGE SCALE GENOMIC DNA]</scope>
    <source>
        <strain evidence="7 8">WL48A</strain>
    </source>
</reference>
<dbReference type="RefSeq" id="WP_369206705.1">
    <property type="nucleotide sequence ID" value="NZ_JBFNXQ010000034.1"/>
</dbReference>
<comment type="subcellular location">
    <subcellularLocation>
        <location evidence="1">Membrane</location>
        <topology evidence="1">Multi-pass membrane protein</topology>
    </subcellularLocation>
</comment>
<evidence type="ECO:0000256" key="3">
    <source>
        <dbReference type="ARBA" id="ARBA00022692"/>
    </source>
</evidence>